<organism evidence="1 2">
    <name type="scientific">Leucobacter edaphi</name>
    <dbReference type="NCBI Taxonomy" id="2796472"/>
    <lineage>
        <taxon>Bacteria</taxon>
        <taxon>Bacillati</taxon>
        <taxon>Actinomycetota</taxon>
        <taxon>Actinomycetes</taxon>
        <taxon>Micrococcales</taxon>
        <taxon>Microbacteriaceae</taxon>
        <taxon>Leucobacter</taxon>
    </lineage>
</organism>
<accession>A0A934QAG8</accession>
<dbReference type="AlphaFoldDB" id="A0A934QAG8"/>
<dbReference type="Proteomes" id="UP000618733">
    <property type="component" value="Unassembled WGS sequence"/>
</dbReference>
<proteinExistence type="predicted"/>
<gene>
    <name evidence="1" type="ORF">JD292_01580</name>
</gene>
<evidence type="ECO:0000313" key="1">
    <source>
        <dbReference type="EMBL" id="MBK0420773.1"/>
    </source>
</evidence>
<comment type="caution">
    <text evidence="1">The sequence shown here is derived from an EMBL/GenBank/DDBJ whole genome shotgun (WGS) entry which is preliminary data.</text>
</comment>
<evidence type="ECO:0000313" key="2">
    <source>
        <dbReference type="Proteomes" id="UP000618733"/>
    </source>
</evidence>
<dbReference type="EMBL" id="JAEHOI010000002">
    <property type="protein sequence ID" value="MBK0420773.1"/>
    <property type="molecule type" value="Genomic_DNA"/>
</dbReference>
<dbReference type="RefSeq" id="WP_200130992.1">
    <property type="nucleotide sequence ID" value="NZ_JAEHOI010000002.1"/>
</dbReference>
<protein>
    <submittedName>
        <fullName evidence="1">Uncharacterized protein</fullName>
    </submittedName>
</protein>
<reference evidence="1" key="1">
    <citation type="submission" date="2020-12" db="EMBL/GenBank/DDBJ databases">
        <title>Leucobacter sp. CAS2, isolated from Chromium sludge.</title>
        <authorList>
            <person name="Xu Z."/>
        </authorList>
    </citation>
    <scope>NUCLEOTIDE SEQUENCE</scope>
    <source>
        <strain evidence="1">CSA2</strain>
    </source>
</reference>
<name>A0A934QAG8_9MICO</name>
<sequence>MTIAPAGRRSVRAIGIVATVSAALPLGLVGCSPAATLANQVSELHAAADSDLLALPSVQTYTVTRAKLLSPESAAAFSESLGSDVASSGTLTLSDGAITAAEFSVRAATFPEASFTLTEPVILSHSTETDGTVTAVGTLAFDGRERPKTGIELTPVSITPEDARFDVRVRVPNSPMAAGSVLPFDEISATLDLQAE</sequence>
<keyword evidence="2" id="KW-1185">Reference proteome</keyword>